<protein>
    <submittedName>
        <fullName evidence="2">Uncharacterized protein</fullName>
    </submittedName>
</protein>
<evidence type="ECO:0000256" key="1">
    <source>
        <dbReference type="SAM" id="SignalP"/>
    </source>
</evidence>
<dbReference type="OrthoDB" id="2536450at2759"/>
<dbReference type="AlphaFoldDB" id="A0A4Z0AAL5"/>
<dbReference type="STRING" id="135208.A0A4Z0AAL5"/>
<comment type="caution">
    <text evidence="2">The sequence shown here is derived from an EMBL/GenBank/DDBJ whole genome shotgun (WGS) entry which is preliminary data.</text>
</comment>
<name>A0A4Z0AAL5_9AGAM</name>
<dbReference type="PANTHER" id="PTHR34862:SF1">
    <property type="entry name" value="SPARK DOMAIN-CONTAINING PROTEIN"/>
    <property type="match status" value="1"/>
</dbReference>
<feature type="chain" id="PRO_5021415861" evidence="1">
    <location>
        <begin position="20"/>
        <end position="265"/>
    </location>
</feature>
<gene>
    <name evidence="2" type="ORF">EWM64_g1000</name>
</gene>
<keyword evidence="3" id="KW-1185">Reference proteome</keyword>
<keyword evidence="1" id="KW-0732">Signal</keyword>
<evidence type="ECO:0000313" key="3">
    <source>
        <dbReference type="Proteomes" id="UP000298061"/>
    </source>
</evidence>
<evidence type="ECO:0000313" key="2">
    <source>
        <dbReference type="EMBL" id="TFY83009.1"/>
    </source>
</evidence>
<sequence length="265" mass="26720">MIGLVALTMIAGSALSASAQSFTLSNTCQTTLASIAASTEGICINAAGLIPLSLAGANSSLVGPINSWLGGACSATACSNDTLQTFALNITSGCASDLMNFGIQPSDDDAIAAAVQQYYPLVREVACMKDNNAQSLCVTQTLNNIQASNGQLSLNGIISLVPKVASGGLGALNLSQNETCTDCLKEAYNLVSSEQPQLLSSDVNSTISGQCGADFTDGDVPGNVVQTANGLALAKNGSNAAPHMYEAGRAAALLTVLASGFVVFA</sequence>
<proteinExistence type="predicted"/>
<accession>A0A4Z0AAL5</accession>
<dbReference type="EMBL" id="SFCI01000060">
    <property type="protein sequence ID" value="TFY83009.1"/>
    <property type="molecule type" value="Genomic_DNA"/>
</dbReference>
<feature type="signal peptide" evidence="1">
    <location>
        <begin position="1"/>
        <end position="19"/>
    </location>
</feature>
<dbReference type="PANTHER" id="PTHR34862">
    <property type="entry name" value="SPARK DOMAIN-CONTAINING PROTEIN"/>
    <property type="match status" value="1"/>
</dbReference>
<dbReference type="Proteomes" id="UP000298061">
    <property type="component" value="Unassembled WGS sequence"/>
</dbReference>
<reference evidence="2 3" key="1">
    <citation type="submission" date="2019-02" db="EMBL/GenBank/DDBJ databases">
        <title>Genome sequencing of the rare red list fungi Hericium alpestre (H. flagellum).</title>
        <authorList>
            <person name="Buettner E."/>
            <person name="Kellner H."/>
        </authorList>
    </citation>
    <scope>NUCLEOTIDE SEQUENCE [LARGE SCALE GENOMIC DNA]</scope>
    <source>
        <strain evidence="2 3">DSM 108284</strain>
    </source>
</reference>
<organism evidence="2 3">
    <name type="scientific">Hericium alpestre</name>
    <dbReference type="NCBI Taxonomy" id="135208"/>
    <lineage>
        <taxon>Eukaryota</taxon>
        <taxon>Fungi</taxon>
        <taxon>Dikarya</taxon>
        <taxon>Basidiomycota</taxon>
        <taxon>Agaricomycotina</taxon>
        <taxon>Agaricomycetes</taxon>
        <taxon>Russulales</taxon>
        <taxon>Hericiaceae</taxon>
        <taxon>Hericium</taxon>
    </lineage>
</organism>